<keyword evidence="3" id="KW-1185">Reference proteome</keyword>
<accession>A0A9Q0NFM3</accession>
<dbReference type="AlphaFoldDB" id="A0A9Q0NFM3"/>
<dbReference type="EMBL" id="WJQU01000001">
    <property type="protein sequence ID" value="KAJ6648972.1"/>
    <property type="molecule type" value="Genomic_DNA"/>
</dbReference>
<reference evidence="2" key="1">
    <citation type="submission" date="2022-07" db="EMBL/GenBank/DDBJ databases">
        <authorList>
            <person name="Trinca V."/>
            <person name="Uliana J.V.C."/>
            <person name="Torres T.T."/>
            <person name="Ward R.J."/>
            <person name="Monesi N."/>
        </authorList>
    </citation>
    <scope>NUCLEOTIDE SEQUENCE</scope>
    <source>
        <strain evidence="2">HSMRA1968</strain>
        <tissue evidence="2">Whole embryos</tissue>
    </source>
</reference>
<evidence type="ECO:0000256" key="1">
    <source>
        <dbReference type="SAM" id="SignalP"/>
    </source>
</evidence>
<evidence type="ECO:0000313" key="3">
    <source>
        <dbReference type="Proteomes" id="UP001151699"/>
    </source>
</evidence>
<keyword evidence="1" id="KW-0732">Signal</keyword>
<feature type="chain" id="PRO_5040168552" evidence="1">
    <location>
        <begin position="23"/>
        <end position="125"/>
    </location>
</feature>
<gene>
    <name evidence="2" type="ORF">Bhyg_04204</name>
</gene>
<sequence>MKTQMICTFVILVAFCISDTLAACFNATRGPQWDTRWYLGPDNVGYTPDDLSLTVDNIILRSLYPANCPAPYGCDIVRYKIQWFSGSWSGYYYPGSQDLYHKAGENRRHWWACFNDHTHEFEYCN</sequence>
<evidence type="ECO:0000313" key="2">
    <source>
        <dbReference type="EMBL" id="KAJ6648972.1"/>
    </source>
</evidence>
<comment type="caution">
    <text evidence="2">The sequence shown here is derived from an EMBL/GenBank/DDBJ whole genome shotgun (WGS) entry which is preliminary data.</text>
</comment>
<feature type="signal peptide" evidence="1">
    <location>
        <begin position="1"/>
        <end position="22"/>
    </location>
</feature>
<proteinExistence type="predicted"/>
<protein>
    <submittedName>
        <fullName evidence="2">Uncharacterized protein</fullName>
    </submittedName>
</protein>
<organism evidence="2 3">
    <name type="scientific">Pseudolycoriella hygida</name>
    <dbReference type="NCBI Taxonomy" id="35572"/>
    <lineage>
        <taxon>Eukaryota</taxon>
        <taxon>Metazoa</taxon>
        <taxon>Ecdysozoa</taxon>
        <taxon>Arthropoda</taxon>
        <taxon>Hexapoda</taxon>
        <taxon>Insecta</taxon>
        <taxon>Pterygota</taxon>
        <taxon>Neoptera</taxon>
        <taxon>Endopterygota</taxon>
        <taxon>Diptera</taxon>
        <taxon>Nematocera</taxon>
        <taxon>Sciaroidea</taxon>
        <taxon>Sciaridae</taxon>
        <taxon>Pseudolycoriella</taxon>
    </lineage>
</organism>
<dbReference type="Proteomes" id="UP001151699">
    <property type="component" value="Chromosome A"/>
</dbReference>
<name>A0A9Q0NFM3_9DIPT</name>